<name>A0A7M3DII8_RHILE</name>
<reference evidence="2 3" key="1">
    <citation type="submission" date="2019-02" db="EMBL/GenBank/DDBJ databases">
        <title>The genomic architecture of introgression among sibling species of bacteria.</title>
        <authorList>
            <person name="Cavassim M.I.A."/>
            <person name="Moeskjaer S."/>
            <person name="Moslemi C."/>
            <person name="Fields B."/>
            <person name="Bachmann A."/>
            <person name="Vilhjalmsson B."/>
            <person name="Schierup M.H."/>
            <person name="Young J.P.W."/>
            <person name="Andersen S.U."/>
        </authorList>
    </citation>
    <scope>NUCLEOTIDE SEQUENCE [LARGE SCALE GENOMIC DNA]</scope>
    <source>
        <strain evidence="2 3">SM135B</strain>
    </source>
</reference>
<gene>
    <name evidence="2" type="ORF">ELH90_38105</name>
</gene>
<dbReference type="InterPro" id="IPR038726">
    <property type="entry name" value="PDDEXK_AddAB-type"/>
</dbReference>
<dbReference type="Gene3D" id="3.90.320.10">
    <property type="match status" value="1"/>
</dbReference>
<evidence type="ECO:0000313" key="2">
    <source>
        <dbReference type="EMBL" id="TAY41471.1"/>
    </source>
</evidence>
<dbReference type="Proteomes" id="UP000292974">
    <property type="component" value="Unassembled WGS sequence"/>
</dbReference>
<dbReference type="AlphaFoldDB" id="A0A7M3DII8"/>
<sequence>MGMDVVFGLWADGGASPGHGGGVAGALGQPVLGPVGLVDMLETALGLGGPPRPQVVRIAAFQASLEALDGTYFWSRSLAMDPWSTARMLLVWRDELIGLGWTPDRDWGEVRLAHLAVACRQATGVPAGLPDRIVGLLKALEDCKASPPTRIRLIDPVTILVSPLRRLVERLQALGCVIETIAVSANAPAETALGKLQRWMLGAPDALEGADGSVTMATASSEPLAAELLGQWVAAQAAPGMVLVAQGGDTALLDHGLSGAGQPQAGRSQSSVHRGSLQLLLLAFKGAWSPFDPHALMELLVFPNSPISPRAARRLASALEEAPGRGGQEWTSAWTEVEENEREYADSDVDKIAKVAPRLAQWREWAEPVLADAGTGMALAQALQICDRVTTWASRRYAATSDVLYSSTTALAGEVRAALAALKRETLPRLLIERVIDQAMGTGQPNPGALAQAAGWRSVAHPGAVWASAETLVWWRFENTTEGNQRAPWTQAERNELAQSGCPADDVTLAARAASAAWERAILNARDRVVLIAAGPDCQTEDSLHPLAHRLKPALDVLASRSNLEDALYTEQIHLAGDVIRREPVNTRALPEAQISWATPPAFSARLNGVTESATSLESLMACQLMWALRHVARLRPGRVRSIPDANQLLGNLAHAIARDVFPPGTPPTPVDAAKRTAALLEDRIDQLAAPLRHPEFAEDLNHARRRLPGAMAALAESLAANNLTVEAIEQQVSGTFETLLAMRGAVDLVARDSAGHPVIVDLKWTRSEKSRIAELASGGAIQLATYGAMIAGAAPYRAGYFLLNQRQFATLAGSGLIGRQVQGKRTFPETWAATVTDWKTWRDAADAGLILATGVDGVSDHLPVDLGLIREVRCDWCDYSTLCRQRGLA</sequence>
<dbReference type="Pfam" id="PF12705">
    <property type="entry name" value="PDDEXK_1"/>
    <property type="match status" value="1"/>
</dbReference>
<protein>
    <submittedName>
        <fullName evidence="2">PD-(D/E)XK nuclease family protein</fullName>
    </submittedName>
</protein>
<accession>A0A7M3DII8</accession>
<feature type="domain" description="PD-(D/E)XK endonuclease-like" evidence="1">
    <location>
        <begin position="613"/>
        <end position="885"/>
    </location>
</feature>
<dbReference type="EMBL" id="SIOP01000008">
    <property type="protein sequence ID" value="TAY41471.1"/>
    <property type="molecule type" value="Genomic_DNA"/>
</dbReference>
<evidence type="ECO:0000313" key="3">
    <source>
        <dbReference type="Proteomes" id="UP000292974"/>
    </source>
</evidence>
<evidence type="ECO:0000259" key="1">
    <source>
        <dbReference type="Pfam" id="PF12705"/>
    </source>
</evidence>
<comment type="caution">
    <text evidence="2">The sequence shown here is derived from an EMBL/GenBank/DDBJ whole genome shotgun (WGS) entry which is preliminary data.</text>
</comment>
<proteinExistence type="predicted"/>
<organism evidence="2 3">
    <name type="scientific">Rhizobium leguminosarum</name>
    <dbReference type="NCBI Taxonomy" id="384"/>
    <lineage>
        <taxon>Bacteria</taxon>
        <taxon>Pseudomonadati</taxon>
        <taxon>Pseudomonadota</taxon>
        <taxon>Alphaproteobacteria</taxon>
        <taxon>Hyphomicrobiales</taxon>
        <taxon>Rhizobiaceae</taxon>
        <taxon>Rhizobium/Agrobacterium group</taxon>
        <taxon>Rhizobium</taxon>
    </lineage>
</organism>
<dbReference type="InterPro" id="IPR011604">
    <property type="entry name" value="PDDEXK-like_dom_sf"/>
</dbReference>